<name>A0ABU5K8Z2_9ACTN</name>
<dbReference type="InterPro" id="IPR009619">
    <property type="entry name" value="CrgA"/>
</dbReference>
<evidence type="ECO:0000256" key="1">
    <source>
        <dbReference type="ARBA" id="ARBA00022475"/>
    </source>
</evidence>
<keyword evidence="4 7" id="KW-1133">Transmembrane helix</keyword>
<comment type="similarity">
    <text evidence="7">Belongs to the CrgA family.</text>
</comment>
<evidence type="ECO:0000313" key="9">
    <source>
        <dbReference type="EMBL" id="MDZ5661423.1"/>
    </source>
</evidence>
<keyword evidence="5 7" id="KW-0472">Membrane</keyword>
<sequence>MTGVATRQTLRRPGRSWDSGGMTTTLTPRRAPRRLATGAAERRRTSRRATGAAVSKSQTVTPDARSTLFTVRFMIALLLMVAGIAWLVFYYVQGRGNPLAVPPVPGSPKAVSDLGDWNYAIGFGLLMLGLIVSAHPSTPLGRGRGVVVGMLACFLIGLIWICTFYVFSDDLSNLWVFNDLGQWNLVVGIAFMAVGFSFATKWE</sequence>
<comment type="caution">
    <text evidence="7">Lacks conserved residue(s) required for the propagation of feature annotation.</text>
</comment>
<proteinExistence type="inferred from homology"/>
<organism evidence="9 10">
    <name type="scientific">Nocardioides renjunii</name>
    <dbReference type="NCBI Taxonomy" id="3095075"/>
    <lineage>
        <taxon>Bacteria</taxon>
        <taxon>Bacillati</taxon>
        <taxon>Actinomycetota</taxon>
        <taxon>Actinomycetes</taxon>
        <taxon>Propionibacteriales</taxon>
        <taxon>Nocardioidaceae</taxon>
        <taxon>Nocardioides</taxon>
    </lineage>
</organism>
<keyword evidence="3 7" id="KW-0812">Transmembrane</keyword>
<feature type="transmembrane region" description="Helical" evidence="7">
    <location>
        <begin position="146"/>
        <end position="168"/>
    </location>
</feature>
<feature type="transmembrane region" description="Helical" evidence="7">
    <location>
        <begin position="73"/>
        <end position="92"/>
    </location>
</feature>
<evidence type="ECO:0000256" key="2">
    <source>
        <dbReference type="ARBA" id="ARBA00022618"/>
    </source>
</evidence>
<evidence type="ECO:0000256" key="8">
    <source>
        <dbReference type="SAM" id="MobiDB-lite"/>
    </source>
</evidence>
<dbReference type="Pfam" id="PF06781">
    <property type="entry name" value="CrgA"/>
    <property type="match status" value="2"/>
</dbReference>
<evidence type="ECO:0000256" key="3">
    <source>
        <dbReference type="ARBA" id="ARBA00022692"/>
    </source>
</evidence>
<keyword evidence="1 7" id="KW-1003">Cell membrane</keyword>
<dbReference type="HAMAP" id="MF_00631">
    <property type="entry name" value="CrgA"/>
    <property type="match status" value="1"/>
</dbReference>
<evidence type="ECO:0000256" key="6">
    <source>
        <dbReference type="ARBA" id="ARBA00023306"/>
    </source>
</evidence>
<protein>
    <recommendedName>
        <fullName evidence="7">Cell division protein CrgA</fullName>
    </recommendedName>
</protein>
<evidence type="ECO:0000256" key="7">
    <source>
        <dbReference type="HAMAP-Rule" id="MF_00631"/>
    </source>
</evidence>
<comment type="subcellular location">
    <subcellularLocation>
        <location evidence="7">Cell membrane</location>
        <topology evidence="7">Multi-pass membrane protein</topology>
    </subcellularLocation>
</comment>
<dbReference type="RefSeq" id="WP_322423702.1">
    <property type="nucleotide sequence ID" value="NZ_CP141058.1"/>
</dbReference>
<feature type="transmembrane region" description="Helical" evidence="7">
    <location>
        <begin position="180"/>
        <end position="199"/>
    </location>
</feature>
<comment type="function">
    <text evidence="7">Involved in cell division.</text>
</comment>
<evidence type="ECO:0000313" key="10">
    <source>
        <dbReference type="Proteomes" id="UP001291999"/>
    </source>
</evidence>
<comment type="caution">
    <text evidence="9">The sequence shown here is derived from an EMBL/GenBank/DDBJ whole genome shotgun (WGS) entry which is preliminary data.</text>
</comment>
<accession>A0ABU5K8Z2</accession>
<keyword evidence="2 7" id="KW-0132">Cell division</keyword>
<keyword evidence="6 7" id="KW-0131">Cell cycle</keyword>
<feature type="compositionally biased region" description="Low complexity" evidence="8">
    <location>
        <begin position="23"/>
        <end position="39"/>
    </location>
</feature>
<feature type="region of interest" description="Disordered" evidence="8">
    <location>
        <begin position="1"/>
        <end position="58"/>
    </location>
</feature>
<dbReference type="GO" id="GO:0051301">
    <property type="term" value="P:cell division"/>
    <property type="evidence" value="ECO:0007669"/>
    <property type="project" value="UniProtKB-KW"/>
</dbReference>
<dbReference type="EMBL" id="JAXQPW010000001">
    <property type="protein sequence ID" value="MDZ5661423.1"/>
    <property type="molecule type" value="Genomic_DNA"/>
</dbReference>
<evidence type="ECO:0000256" key="5">
    <source>
        <dbReference type="ARBA" id="ARBA00023136"/>
    </source>
</evidence>
<keyword evidence="10" id="KW-1185">Reference proteome</keyword>
<evidence type="ECO:0000256" key="4">
    <source>
        <dbReference type="ARBA" id="ARBA00022989"/>
    </source>
</evidence>
<gene>
    <name evidence="7" type="primary">crgA</name>
    <name evidence="9" type="ORF">SFC79_06560</name>
</gene>
<reference evidence="9 10" key="1">
    <citation type="submission" date="2023-11" db="EMBL/GenBank/DDBJ databases">
        <title>Novel species in genus Nocardioides.</title>
        <authorList>
            <person name="Zhou H."/>
        </authorList>
    </citation>
    <scope>NUCLEOTIDE SEQUENCE [LARGE SCALE GENOMIC DNA]</scope>
    <source>
        <strain evidence="9 10">S-58</strain>
    </source>
</reference>
<feature type="transmembrane region" description="Helical" evidence="7">
    <location>
        <begin position="117"/>
        <end position="134"/>
    </location>
</feature>
<dbReference type="Proteomes" id="UP001291999">
    <property type="component" value="Unassembled WGS sequence"/>
</dbReference>